<proteinExistence type="predicted"/>
<protein>
    <submittedName>
        <fullName evidence="2">Uncharacterized protein</fullName>
    </submittedName>
</protein>
<reference evidence="2 3" key="1">
    <citation type="submission" date="2019-04" db="EMBL/GenBank/DDBJ databases">
        <title>Fungal friends and foes A comparative genomics study of 23 Aspergillus species from section Flavi.</title>
        <authorList>
            <consortium name="DOE Joint Genome Institute"/>
            <person name="Kjaerbolling I."/>
            <person name="Vesth T.C."/>
            <person name="Frisvad J.C."/>
            <person name="Nybo J.L."/>
            <person name="Theobald S."/>
            <person name="Kildgaard S."/>
            <person name="Petersen T.I."/>
            <person name="Kuo A."/>
            <person name="Sato A."/>
            <person name="Lyhne E.K."/>
            <person name="Kogle M.E."/>
            <person name="Wiebenga A."/>
            <person name="Kun R.S."/>
            <person name="Lubbers R.J."/>
            <person name="Makela M.R."/>
            <person name="Barry K."/>
            <person name="Chovatia M."/>
            <person name="Clum A."/>
            <person name="Daum C."/>
            <person name="Haridas S."/>
            <person name="He G."/>
            <person name="LaButti K."/>
            <person name="Lipzen A."/>
            <person name="Mondo S."/>
            <person name="Pangilinan J."/>
            <person name="Riley R."/>
            <person name="Salamov A."/>
            <person name="Simmons B.A."/>
            <person name="Magnuson J.K."/>
            <person name="Henrissat B."/>
            <person name="Mortensen U.H."/>
            <person name="Larsen T.O."/>
            <person name="De vries R.P."/>
            <person name="Grigoriev I.V."/>
            <person name="Machida M."/>
            <person name="Baker S.E."/>
            <person name="Andersen M.R."/>
        </authorList>
    </citation>
    <scope>NUCLEOTIDE SEQUENCE [LARGE SCALE GENOMIC DNA]</scope>
    <source>
        <strain evidence="2 3">CBS 126849</strain>
    </source>
</reference>
<organism evidence="2 3">
    <name type="scientific">Aspergillus novoparasiticus</name>
    <dbReference type="NCBI Taxonomy" id="986946"/>
    <lineage>
        <taxon>Eukaryota</taxon>
        <taxon>Fungi</taxon>
        <taxon>Dikarya</taxon>
        <taxon>Ascomycota</taxon>
        <taxon>Pezizomycotina</taxon>
        <taxon>Eurotiomycetes</taxon>
        <taxon>Eurotiomycetidae</taxon>
        <taxon>Eurotiales</taxon>
        <taxon>Aspergillaceae</taxon>
        <taxon>Aspergillus</taxon>
        <taxon>Aspergillus subgen. Circumdati</taxon>
    </lineage>
</organism>
<dbReference type="AlphaFoldDB" id="A0A5N6EX48"/>
<keyword evidence="3" id="KW-1185">Reference proteome</keyword>
<keyword evidence="1" id="KW-1133">Transmembrane helix</keyword>
<evidence type="ECO:0000313" key="2">
    <source>
        <dbReference type="EMBL" id="KAB8222161.1"/>
    </source>
</evidence>
<feature type="transmembrane region" description="Helical" evidence="1">
    <location>
        <begin position="43"/>
        <end position="62"/>
    </location>
</feature>
<name>A0A5N6EX48_9EURO</name>
<dbReference type="Proteomes" id="UP000326799">
    <property type="component" value="Unassembled WGS sequence"/>
</dbReference>
<dbReference type="EMBL" id="ML733414">
    <property type="protein sequence ID" value="KAB8222161.1"/>
    <property type="molecule type" value="Genomic_DNA"/>
</dbReference>
<feature type="transmembrane region" description="Helical" evidence="1">
    <location>
        <begin position="17"/>
        <end position="36"/>
    </location>
</feature>
<gene>
    <name evidence="2" type="ORF">BDV33DRAFT_169022</name>
</gene>
<keyword evidence="1" id="KW-0472">Membrane</keyword>
<evidence type="ECO:0000256" key="1">
    <source>
        <dbReference type="SAM" id="Phobius"/>
    </source>
</evidence>
<sequence length="63" mass="7494">MKYQAPETFFSISIRNYFFLFGPLPLSCSPVLCFFVTRLSFPCLWEFFFFFFSSPFSLLFSLS</sequence>
<keyword evidence="1" id="KW-0812">Transmembrane</keyword>
<evidence type="ECO:0000313" key="3">
    <source>
        <dbReference type="Proteomes" id="UP000326799"/>
    </source>
</evidence>
<accession>A0A5N6EX48</accession>